<dbReference type="RefSeq" id="WP_130608071.1">
    <property type="nucleotide sequence ID" value="NZ_AP019368.1"/>
</dbReference>
<gene>
    <name evidence="4 6" type="primary">pdxJ</name>
    <name evidence="6" type="ORF">JCM31447_14660</name>
</gene>
<feature type="active site" description="Proton acceptor" evidence="4">
    <location>
        <position position="70"/>
    </location>
</feature>
<protein>
    <recommendedName>
        <fullName evidence="4 5">Pyridoxine 5'-phosphate synthase</fullName>
        <shortName evidence="4">PNP synthase</shortName>
        <ecNumber evidence="4 5">2.6.99.2</ecNumber>
    </recommendedName>
</protein>
<evidence type="ECO:0000313" key="6">
    <source>
        <dbReference type="EMBL" id="BBH53023.1"/>
    </source>
</evidence>
<comment type="function">
    <text evidence="4">Catalyzes the complicated ring closure reaction between the two acyclic compounds 1-deoxy-D-xylulose-5-phosphate (DXP) and 3-amino-2-oxopropyl phosphate (1-amino-acetone-3-phosphate or AAP) to form pyridoxine 5'-phosphate (PNP) and inorganic phosphate.</text>
</comment>
<feature type="binding site" evidence="4">
    <location>
        <position position="191"/>
    </location>
    <ligand>
        <name>3-amino-2-oxopropyl phosphate</name>
        <dbReference type="ChEBI" id="CHEBI:57279"/>
    </ligand>
</feature>
<comment type="subcellular location">
    <subcellularLocation>
        <location evidence="4">Cytoplasm</location>
    </subcellularLocation>
</comment>
<dbReference type="Gene3D" id="3.20.20.70">
    <property type="entry name" value="Aldolase class I"/>
    <property type="match status" value="1"/>
</dbReference>
<evidence type="ECO:0000256" key="3">
    <source>
        <dbReference type="ARBA" id="ARBA00023096"/>
    </source>
</evidence>
<feature type="binding site" evidence="4">
    <location>
        <position position="100"/>
    </location>
    <ligand>
        <name>1-deoxy-D-xylulose 5-phosphate</name>
        <dbReference type="ChEBI" id="CHEBI:57792"/>
    </ligand>
</feature>
<reference evidence="6 7" key="1">
    <citation type="submission" date="2018-12" db="EMBL/GenBank/DDBJ databases">
        <title>Rubrispira sanarue gen. nov., sp., nov., a member of the order Silvanigrellales, isolated from a brackish lake in Hamamatsu Japan.</title>
        <authorList>
            <person name="Maejima Y."/>
            <person name="Iino T."/>
            <person name="Muraguchi Y."/>
            <person name="Fukuda K."/>
            <person name="Nojiri H."/>
            <person name="Ohkuma M."/>
            <person name="Moriuchi R."/>
            <person name="Dohra H."/>
            <person name="Kimbara K."/>
            <person name="Shintani M."/>
        </authorList>
    </citation>
    <scope>NUCLEOTIDE SEQUENCE [LARGE SCALE GENOMIC DNA]</scope>
    <source>
        <strain evidence="6 7">RF1110005</strain>
    </source>
</reference>
<organism evidence="6 7">
    <name type="scientific">Fluviispira sanaruensis</name>
    <dbReference type="NCBI Taxonomy" id="2493639"/>
    <lineage>
        <taxon>Bacteria</taxon>
        <taxon>Pseudomonadati</taxon>
        <taxon>Bdellovibrionota</taxon>
        <taxon>Oligoflexia</taxon>
        <taxon>Silvanigrellales</taxon>
        <taxon>Silvanigrellaceae</taxon>
        <taxon>Fluviispira</taxon>
    </lineage>
</organism>
<dbReference type="NCBIfam" id="NF003625">
    <property type="entry name" value="PRK05265.1-3"/>
    <property type="match status" value="1"/>
</dbReference>
<dbReference type="GO" id="GO:0005829">
    <property type="term" value="C:cytosol"/>
    <property type="evidence" value="ECO:0007669"/>
    <property type="project" value="TreeGrafter"/>
</dbReference>
<evidence type="ECO:0000256" key="5">
    <source>
        <dbReference type="NCBIfam" id="TIGR00559"/>
    </source>
</evidence>
<dbReference type="PANTHER" id="PTHR30456:SF0">
    <property type="entry name" value="PYRIDOXINE 5'-PHOSPHATE SYNTHASE"/>
    <property type="match status" value="1"/>
</dbReference>
<dbReference type="InterPro" id="IPR036130">
    <property type="entry name" value="Pyridoxine-5'_phos_synth"/>
</dbReference>
<proteinExistence type="inferred from homology"/>
<feature type="binding site" evidence="4">
    <location>
        <position position="50"/>
    </location>
    <ligand>
        <name>1-deoxy-D-xylulose 5-phosphate</name>
        <dbReference type="ChEBI" id="CHEBI:57792"/>
    </ligand>
</feature>
<name>A0A4P2VIP6_FLUSA</name>
<feature type="site" description="Transition state stabilizer" evidence="4">
    <location>
        <position position="151"/>
    </location>
</feature>
<dbReference type="SUPFAM" id="SSF63892">
    <property type="entry name" value="Pyridoxine 5'-phosphate synthase"/>
    <property type="match status" value="1"/>
</dbReference>
<dbReference type="GO" id="GO:0008615">
    <property type="term" value="P:pyridoxine biosynthetic process"/>
    <property type="evidence" value="ECO:0007669"/>
    <property type="project" value="UniProtKB-UniRule"/>
</dbReference>
<feature type="binding site" evidence="4">
    <location>
        <begin position="212"/>
        <end position="213"/>
    </location>
    <ligand>
        <name>3-amino-2-oxopropyl phosphate</name>
        <dbReference type="ChEBI" id="CHEBI:57279"/>
    </ligand>
</feature>
<dbReference type="HAMAP" id="MF_00279">
    <property type="entry name" value="PdxJ"/>
    <property type="match status" value="1"/>
</dbReference>
<feature type="binding site" evidence="4">
    <location>
        <position position="7"/>
    </location>
    <ligand>
        <name>3-amino-2-oxopropyl phosphate</name>
        <dbReference type="ChEBI" id="CHEBI:57279"/>
    </ligand>
</feature>
<dbReference type="CDD" id="cd00003">
    <property type="entry name" value="PNPsynthase"/>
    <property type="match status" value="1"/>
</dbReference>
<dbReference type="OrthoDB" id="5290461at2"/>
<dbReference type="Pfam" id="PF03740">
    <property type="entry name" value="PdxJ"/>
    <property type="match status" value="1"/>
</dbReference>
<feature type="binding site" evidence="4">
    <location>
        <begin position="9"/>
        <end position="10"/>
    </location>
    <ligand>
        <name>1-deoxy-D-xylulose 5-phosphate</name>
        <dbReference type="ChEBI" id="CHEBI:57792"/>
    </ligand>
</feature>
<dbReference type="NCBIfam" id="TIGR00559">
    <property type="entry name" value="pdxJ"/>
    <property type="match status" value="1"/>
</dbReference>
<feature type="active site" description="Proton donor" evidence="4">
    <location>
        <position position="190"/>
    </location>
</feature>
<feature type="binding site" evidence="4">
    <location>
        <position position="45"/>
    </location>
    <ligand>
        <name>1-deoxy-D-xylulose 5-phosphate</name>
        <dbReference type="ChEBI" id="CHEBI:57792"/>
    </ligand>
</feature>
<keyword evidence="1 4" id="KW-0963">Cytoplasm</keyword>
<dbReference type="InterPro" id="IPR013785">
    <property type="entry name" value="Aldolase_TIM"/>
</dbReference>
<dbReference type="EC" id="2.6.99.2" evidence="4 5"/>
<comment type="pathway">
    <text evidence="4">Cofactor biosynthesis; pyridoxine 5'-phosphate biosynthesis; pyridoxine 5'-phosphate from D-erythrose 4-phosphate: step 5/5.</text>
</comment>
<feature type="active site" description="Proton acceptor" evidence="4">
    <location>
        <position position="43"/>
    </location>
</feature>
<dbReference type="PANTHER" id="PTHR30456">
    <property type="entry name" value="PYRIDOXINE 5'-PHOSPHATE SYNTHASE"/>
    <property type="match status" value="1"/>
</dbReference>
<dbReference type="EMBL" id="AP019368">
    <property type="protein sequence ID" value="BBH53023.1"/>
    <property type="molecule type" value="Genomic_DNA"/>
</dbReference>
<dbReference type="UniPathway" id="UPA00244">
    <property type="reaction ID" value="UER00313"/>
</dbReference>
<keyword evidence="3 4" id="KW-0664">Pyridoxine biosynthesis</keyword>
<keyword evidence="2 4" id="KW-0808">Transferase</keyword>
<dbReference type="GO" id="GO:0033856">
    <property type="term" value="F:pyridoxine 5'-phosphate synthase activity"/>
    <property type="evidence" value="ECO:0007669"/>
    <property type="project" value="UniProtKB-UniRule"/>
</dbReference>
<accession>A0A4P2VIP6</accession>
<comment type="subunit">
    <text evidence="4">Homooctamer; tetramer of dimers.</text>
</comment>
<evidence type="ECO:0000313" key="7">
    <source>
        <dbReference type="Proteomes" id="UP000291236"/>
    </source>
</evidence>
<comment type="similarity">
    <text evidence="4">Belongs to the PNP synthase family.</text>
</comment>
<dbReference type="Proteomes" id="UP000291236">
    <property type="component" value="Chromosome"/>
</dbReference>
<comment type="catalytic activity">
    <reaction evidence="4">
        <text>3-amino-2-oxopropyl phosphate + 1-deoxy-D-xylulose 5-phosphate = pyridoxine 5'-phosphate + phosphate + 2 H2O + H(+)</text>
        <dbReference type="Rhea" id="RHEA:15265"/>
        <dbReference type="ChEBI" id="CHEBI:15377"/>
        <dbReference type="ChEBI" id="CHEBI:15378"/>
        <dbReference type="ChEBI" id="CHEBI:43474"/>
        <dbReference type="ChEBI" id="CHEBI:57279"/>
        <dbReference type="ChEBI" id="CHEBI:57792"/>
        <dbReference type="ChEBI" id="CHEBI:58589"/>
        <dbReference type="EC" id="2.6.99.2"/>
    </reaction>
</comment>
<keyword evidence="7" id="KW-1185">Reference proteome</keyword>
<feature type="binding site" evidence="4">
    <location>
        <position position="18"/>
    </location>
    <ligand>
        <name>3-amino-2-oxopropyl phosphate</name>
        <dbReference type="ChEBI" id="CHEBI:57279"/>
    </ligand>
</feature>
<dbReference type="NCBIfam" id="NF003627">
    <property type="entry name" value="PRK05265.1-5"/>
    <property type="match status" value="1"/>
</dbReference>
<dbReference type="AlphaFoldDB" id="A0A4P2VIP6"/>
<evidence type="ECO:0000256" key="4">
    <source>
        <dbReference type="HAMAP-Rule" id="MF_00279"/>
    </source>
</evidence>
<sequence length="236" mass="26397">MATLGVNIDHVATLRQQRGTKYPDPIDAAVLAQMAGADQITVHLREDRRHIQDRDVKLLREILQIPLNLEMGNTSEMLEIALAVKPDMVTLVPEKREERTTEGGLNLEKTFDSLKKTVDILQENSIPVSLFVEPTKNDMLLCKKMNAQMVELHTGKYSELTGELADKEYECILQASIYAQNLGLIVHSGHGLNYKNAQRIAKIPGMKDLNIGHSIISYAVLVGLERAVREMKTLIS</sequence>
<evidence type="ECO:0000256" key="2">
    <source>
        <dbReference type="ARBA" id="ARBA00022679"/>
    </source>
</evidence>
<dbReference type="KEGG" id="sbf:JCM31447_14660"/>
<dbReference type="InterPro" id="IPR004569">
    <property type="entry name" value="PyrdxlP_synth_PdxJ"/>
</dbReference>
<evidence type="ECO:0000256" key="1">
    <source>
        <dbReference type="ARBA" id="ARBA00022490"/>
    </source>
</evidence>